<evidence type="ECO:0000313" key="1">
    <source>
        <dbReference type="EMBL" id="MER9402706.1"/>
    </source>
</evidence>
<protein>
    <submittedName>
        <fullName evidence="1">Uncharacterized protein</fullName>
    </submittedName>
</protein>
<proteinExistence type="predicted"/>
<dbReference type="EMBL" id="JAMYQB010000001">
    <property type="protein sequence ID" value="MER9402706.1"/>
    <property type="molecule type" value="Genomic_DNA"/>
</dbReference>
<keyword evidence="2" id="KW-1185">Reference proteome</keyword>
<reference evidence="1 2" key="1">
    <citation type="journal article" date="2024" name="Proc. Natl. Acad. Sci. U.S.A.">
        <title>The evolutionary genomics of adaptation to stress in wild rhizobium bacteria.</title>
        <authorList>
            <person name="Kehlet-Delgado H."/>
            <person name="Montoya A.P."/>
            <person name="Jensen K.T."/>
            <person name="Wendlandt C.E."/>
            <person name="Dexheimer C."/>
            <person name="Roberts M."/>
            <person name="Torres Martinez L."/>
            <person name="Friesen M.L."/>
            <person name="Griffitts J.S."/>
            <person name="Porter S.S."/>
        </authorList>
    </citation>
    <scope>NUCLEOTIDE SEQUENCE [LARGE SCALE GENOMIC DNA]</scope>
    <source>
        <strain evidence="1 2">M0641</strain>
    </source>
</reference>
<gene>
    <name evidence="1" type="ORF">NKI36_01445</name>
</gene>
<sequence>MLDTDRTSAYEEEFVVAEIRYCDGLDEQPNDRRFALTKELMHVFDSPEEMANTRARFVQLMSEIQNTPLPEHASPMYQSEITTKWMAAVILCPKPIRQQFLVPYREGALKEAEVAAALRLPRSIIPDIMDDYYDLAFESVMAK</sequence>
<organism evidence="1 2">
    <name type="scientific">Mesorhizobium caraganae</name>
    <dbReference type="NCBI Taxonomy" id="483206"/>
    <lineage>
        <taxon>Bacteria</taxon>
        <taxon>Pseudomonadati</taxon>
        <taxon>Pseudomonadota</taxon>
        <taxon>Alphaproteobacteria</taxon>
        <taxon>Hyphomicrobiales</taxon>
        <taxon>Phyllobacteriaceae</taxon>
        <taxon>Mesorhizobium</taxon>
    </lineage>
</organism>
<accession>A0ABV1YSJ3</accession>
<dbReference type="Proteomes" id="UP001433071">
    <property type="component" value="Unassembled WGS sequence"/>
</dbReference>
<comment type="caution">
    <text evidence="1">The sequence shown here is derived from an EMBL/GenBank/DDBJ whole genome shotgun (WGS) entry which is preliminary data.</text>
</comment>
<evidence type="ECO:0000313" key="2">
    <source>
        <dbReference type="Proteomes" id="UP001433071"/>
    </source>
</evidence>
<dbReference type="RefSeq" id="WP_352555559.1">
    <property type="nucleotide sequence ID" value="NZ_JAMYQB010000001.1"/>
</dbReference>
<name>A0ABV1YSJ3_9HYPH</name>